<name>A0A502CFC6_9GAMM</name>
<comment type="cofactor">
    <cofactor evidence="1">
        <name>Mg(2+)</name>
        <dbReference type="ChEBI" id="CHEBI:18420"/>
    </cofactor>
</comment>
<dbReference type="EMBL" id="RCZO01000001">
    <property type="protein sequence ID" value="TPG11370.1"/>
    <property type="molecule type" value="Genomic_DNA"/>
</dbReference>
<comment type="caution">
    <text evidence="3">The sequence shown here is derived from an EMBL/GenBank/DDBJ whole genome shotgun (WGS) entry which is preliminary data.</text>
</comment>
<dbReference type="SUPFAM" id="SSF55073">
    <property type="entry name" value="Nucleotide cyclase"/>
    <property type="match status" value="1"/>
</dbReference>
<feature type="domain" description="GGDEF" evidence="2">
    <location>
        <begin position="121"/>
        <end position="255"/>
    </location>
</feature>
<dbReference type="InterPro" id="IPR052163">
    <property type="entry name" value="DGC-Regulatory_Protein"/>
</dbReference>
<evidence type="ECO:0000256" key="1">
    <source>
        <dbReference type="ARBA" id="ARBA00001946"/>
    </source>
</evidence>
<dbReference type="InterPro" id="IPR000160">
    <property type="entry name" value="GGDEF_dom"/>
</dbReference>
<dbReference type="AlphaFoldDB" id="A0A502CFC6"/>
<dbReference type="GO" id="GO:0003824">
    <property type="term" value="F:catalytic activity"/>
    <property type="evidence" value="ECO:0007669"/>
    <property type="project" value="UniProtKB-ARBA"/>
</dbReference>
<protein>
    <submittedName>
        <fullName evidence="3">Sensor domain-containing diguanylate cyclase</fullName>
    </submittedName>
</protein>
<dbReference type="SMART" id="SM00267">
    <property type="entry name" value="GGDEF"/>
    <property type="match status" value="1"/>
</dbReference>
<dbReference type="InterPro" id="IPR029787">
    <property type="entry name" value="Nucleotide_cyclase"/>
</dbReference>
<accession>A0A502CFC6</accession>
<dbReference type="CDD" id="cd01949">
    <property type="entry name" value="GGDEF"/>
    <property type="match status" value="1"/>
</dbReference>
<dbReference type="Pfam" id="PF00990">
    <property type="entry name" value="GGDEF"/>
    <property type="match status" value="1"/>
</dbReference>
<keyword evidence="4" id="KW-1185">Reference proteome</keyword>
<dbReference type="Pfam" id="PF08448">
    <property type="entry name" value="PAS_4"/>
    <property type="match status" value="1"/>
</dbReference>
<dbReference type="PROSITE" id="PS50887">
    <property type="entry name" value="GGDEF"/>
    <property type="match status" value="1"/>
</dbReference>
<dbReference type="InterPro" id="IPR013656">
    <property type="entry name" value="PAS_4"/>
</dbReference>
<dbReference type="NCBIfam" id="TIGR00254">
    <property type="entry name" value="GGDEF"/>
    <property type="match status" value="1"/>
</dbReference>
<evidence type="ECO:0000259" key="2">
    <source>
        <dbReference type="PROSITE" id="PS50887"/>
    </source>
</evidence>
<sequence>MIGMTLSEVLGPIYQMNLPHILAALQGEEQLFDREIPDPQGGPPRYSQAHYIPDVLNGVVQGFVVMVSDISSRRKLELQLREAQERANTMAMHDSLTGLPNRALLEDRLQGVIETSKRLSSRCAVLFLDLDGFKNVNDVLGHGAGDTVLREVARRLVNELRQVDTVARLGGDEFLILLPEVNGRDQASVVASNLLAMMQREPFEVENQSFILSFSIGIAFCPDDGVAVHELLGHADSALYTAKRAGRSQFAFFTPEASGSETP</sequence>
<evidence type="ECO:0000313" key="3">
    <source>
        <dbReference type="EMBL" id="TPG11370.1"/>
    </source>
</evidence>
<dbReference type="PANTHER" id="PTHR46663:SF2">
    <property type="entry name" value="GGDEF DOMAIN-CONTAINING PROTEIN"/>
    <property type="match status" value="1"/>
</dbReference>
<dbReference type="Gene3D" id="3.30.450.20">
    <property type="entry name" value="PAS domain"/>
    <property type="match status" value="1"/>
</dbReference>
<evidence type="ECO:0000313" key="4">
    <source>
        <dbReference type="Proteomes" id="UP000319486"/>
    </source>
</evidence>
<proteinExistence type="predicted"/>
<gene>
    <name evidence="3" type="ORF">EAH88_02205</name>
</gene>
<dbReference type="Gene3D" id="3.30.70.270">
    <property type="match status" value="1"/>
</dbReference>
<dbReference type="Proteomes" id="UP000319486">
    <property type="component" value="Unassembled WGS sequence"/>
</dbReference>
<reference evidence="3 4" key="1">
    <citation type="journal article" date="2019" name="Environ. Microbiol.">
        <title>Species interactions and distinct microbial communities in high Arctic permafrost affected cryosols are associated with the CH4 and CO2 gas fluxes.</title>
        <authorList>
            <person name="Altshuler I."/>
            <person name="Hamel J."/>
            <person name="Turney S."/>
            <person name="Magnuson E."/>
            <person name="Levesque R."/>
            <person name="Greer C."/>
            <person name="Whyte L.G."/>
        </authorList>
    </citation>
    <scope>NUCLEOTIDE SEQUENCE [LARGE SCALE GENOMIC DNA]</scope>
    <source>
        <strain evidence="3 4">S13Y</strain>
    </source>
</reference>
<organism evidence="3 4">
    <name type="scientific">Rhodanobacter glycinis</name>
    <dbReference type="NCBI Taxonomy" id="582702"/>
    <lineage>
        <taxon>Bacteria</taxon>
        <taxon>Pseudomonadati</taxon>
        <taxon>Pseudomonadota</taxon>
        <taxon>Gammaproteobacteria</taxon>
        <taxon>Lysobacterales</taxon>
        <taxon>Rhodanobacteraceae</taxon>
        <taxon>Rhodanobacter</taxon>
    </lineage>
</organism>
<dbReference type="InterPro" id="IPR043128">
    <property type="entry name" value="Rev_trsase/Diguanyl_cyclase"/>
</dbReference>
<dbReference type="PANTHER" id="PTHR46663">
    <property type="entry name" value="DIGUANYLATE CYCLASE DGCT-RELATED"/>
    <property type="match status" value="1"/>
</dbReference>
<dbReference type="FunFam" id="3.30.70.270:FF:000001">
    <property type="entry name" value="Diguanylate cyclase domain protein"/>
    <property type="match status" value="1"/>
</dbReference>